<evidence type="ECO:0000256" key="3">
    <source>
        <dbReference type="ARBA" id="ARBA00022884"/>
    </source>
</evidence>
<keyword evidence="10" id="KW-1185">Reference proteome</keyword>
<dbReference type="GO" id="GO:0022625">
    <property type="term" value="C:cytosolic large ribosomal subunit"/>
    <property type="evidence" value="ECO:0007669"/>
    <property type="project" value="TreeGrafter"/>
</dbReference>
<organism evidence="9 10">
    <name type="scientific">Actinomycetospora succinea</name>
    <dbReference type="NCBI Taxonomy" id="663603"/>
    <lineage>
        <taxon>Bacteria</taxon>
        <taxon>Bacillati</taxon>
        <taxon>Actinomycetota</taxon>
        <taxon>Actinomycetes</taxon>
        <taxon>Pseudonocardiales</taxon>
        <taxon>Pseudonocardiaceae</taxon>
        <taxon>Actinomycetospora</taxon>
    </lineage>
</organism>
<reference evidence="9 10" key="1">
    <citation type="submission" date="2019-03" db="EMBL/GenBank/DDBJ databases">
        <title>Genomic Encyclopedia of Type Strains, Phase IV (KMG-IV): sequencing the most valuable type-strain genomes for metagenomic binning, comparative biology and taxonomic classification.</title>
        <authorList>
            <person name="Goeker M."/>
        </authorList>
    </citation>
    <scope>NUCLEOTIDE SEQUENCE [LARGE SCALE GENOMIC DNA]</scope>
    <source>
        <strain evidence="9 10">DSM 45775</strain>
    </source>
</reference>
<evidence type="ECO:0000313" key="10">
    <source>
        <dbReference type="Proteomes" id="UP000295705"/>
    </source>
</evidence>
<comment type="similarity">
    <text evidence="1 7">Belongs to the universal ribosomal protein uL18 family.</text>
</comment>
<dbReference type="AlphaFoldDB" id="A0A4V3D7H4"/>
<evidence type="ECO:0000256" key="2">
    <source>
        <dbReference type="ARBA" id="ARBA00022730"/>
    </source>
</evidence>
<dbReference type="EMBL" id="SNYO01000012">
    <property type="protein sequence ID" value="TDQ47857.1"/>
    <property type="molecule type" value="Genomic_DNA"/>
</dbReference>
<comment type="caution">
    <text evidence="9">The sequence shown here is derived from an EMBL/GenBank/DDBJ whole genome shotgun (WGS) entry which is preliminary data.</text>
</comment>
<dbReference type="HAMAP" id="MF_01337_B">
    <property type="entry name" value="Ribosomal_uL18_B"/>
    <property type="match status" value="1"/>
</dbReference>
<evidence type="ECO:0000256" key="1">
    <source>
        <dbReference type="ARBA" id="ARBA00007116"/>
    </source>
</evidence>
<keyword evidence="4 7" id="KW-0689">Ribosomal protein</keyword>
<evidence type="ECO:0000256" key="7">
    <source>
        <dbReference type="HAMAP-Rule" id="MF_01337"/>
    </source>
</evidence>
<evidence type="ECO:0000256" key="8">
    <source>
        <dbReference type="SAM" id="MobiDB-lite"/>
    </source>
</evidence>
<dbReference type="GO" id="GO:0008097">
    <property type="term" value="F:5S rRNA binding"/>
    <property type="evidence" value="ECO:0007669"/>
    <property type="project" value="TreeGrafter"/>
</dbReference>
<dbReference type="Pfam" id="PF00861">
    <property type="entry name" value="Ribosomal_L18p"/>
    <property type="match status" value="1"/>
</dbReference>
<name>A0A4V3D7H4_9PSEU</name>
<dbReference type="GO" id="GO:0003735">
    <property type="term" value="F:structural constituent of ribosome"/>
    <property type="evidence" value="ECO:0007669"/>
    <property type="project" value="InterPro"/>
</dbReference>
<dbReference type="RefSeq" id="WP_133829606.1">
    <property type="nucleotide sequence ID" value="NZ_BAABHR010000067.1"/>
</dbReference>
<gene>
    <name evidence="7" type="primary">rplR</name>
    <name evidence="9" type="ORF">EV188_112127</name>
</gene>
<dbReference type="PANTHER" id="PTHR12899:SF3">
    <property type="entry name" value="LARGE RIBOSOMAL SUBUNIT PROTEIN UL18M"/>
    <property type="match status" value="1"/>
</dbReference>
<dbReference type="CDD" id="cd00432">
    <property type="entry name" value="Ribosomal_L18_L5e"/>
    <property type="match status" value="1"/>
</dbReference>
<feature type="compositionally biased region" description="Polar residues" evidence="8">
    <location>
        <begin position="1"/>
        <end position="10"/>
    </location>
</feature>
<proteinExistence type="inferred from homology"/>
<evidence type="ECO:0000256" key="4">
    <source>
        <dbReference type="ARBA" id="ARBA00022980"/>
    </source>
</evidence>
<evidence type="ECO:0000256" key="6">
    <source>
        <dbReference type="ARBA" id="ARBA00035197"/>
    </source>
</evidence>
<dbReference type="NCBIfam" id="TIGR00060">
    <property type="entry name" value="L18_bact"/>
    <property type="match status" value="1"/>
</dbReference>
<dbReference type="GO" id="GO:0006412">
    <property type="term" value="P:translation"/>
    <property type="evidence" value="ECO:0007669"/>
    <property type="project" value="UniProtKB-UniRule"/>
</dbReference>
<dbReference type="InterPro" id="IPR004389">
    <property type="entry name" value="Ribosomal_uL18_bac-type"/>
</dbReference>
<dbReference type="FunFam" id="3.30.420.100:FF:000001">
    <property type="entry name" value="50S ribosomal protein L18"/>
    <property type="match status" value="1"/>
</dbReference>
<dbReference type="InterPro" id="IPR005484">
    <property type="entry name" value="Ribosomal_uL18_bac/plant/anim"/>
</dbReference>
<protein>
    <recommendedName>
        <fullName evidence="6 7">Large ribosomal subunit protein uL18</fullName>
    </recommendedName>
</protein>
<keyword evidence="3 7" id="KW-0694">RNA-binding</keyword>
<dbReference type="PANTHER" id="PTHR12899">
    <property type="entry name" value="39S RIBOSOMAL PROTEIN L18, MITOCHONDRIAL"/>
    <property type="match status" value="1"/>
</dbReference>
<dbReference type="OrthoDB" id="9810939at2"/>
<dbReference type="SUPFAM" id="SSF53137">
    <property type="entry name" value="Translational machinery components"/>
    <property type="match status" value="1"/>
</dbReference>
<accession>A0A4V3D7H4</accession>
<dbReference type="Gene3D" id="3.30.420.100">
    <property type="match status" value="1"/>
</dbReference>
<evidence type="ECO:0000256" key="5">
    <source>
        <dbReference type="ARBA" id="ARBA00023274"/>
    </source>
</evidence>
<dbReference type="InterPro" id="IPR057268">
    <property type="entry name" value="Ribosomal_L18"/>
</dbReference>
<keyword evidence="5 7" id="KW-0687">Ribonucleoprotein</keyword>
<comment type="function">
    <text evidence="7">This is one of the proteins that bind and probably mediate the attachment of the 5S RNA into the large ribosomal subunit, where it forms part of the central protuberance.</text>
</comment>
<feature type="region of interest" description="Disordered" evidence="8">
    <location>
        <begin position="1"/>
        <end position="31"/>
    </location>
</feature>
<comment type="subunit">
    <text evidence="7">Part of the 50S ribosomal subunit; part of the 5S rRNA/L5/L18/L25 subcomplex. Contacts the 5S and 23S rRNAs.</text>
</comment>
<dbReference type="Proteomes" id="UP000295705">
    <property type="component" value="Unassembled WGS sequence"/>
</dbReference>
<sequence length="136" mass="14717">MAENNGTTTKARGHLGTNVSETRRTGRTRRHARLRKKIAGTPSRPRLVVTRSTRHITAQVVDDIAGHTLAHASTLEADVRGMEGDKKAQAAKVGELVASRAKDQGIDAVVFDRGGRRYHGRIAQLADAAREGGLQF</sequence>
<evidence type="ECO:0000313" key="9">
    <source>
        <dbReference type="EMBL" id="TDQ47857.1"/>
    </source>
</evidence>
<keyword evidence="2 7" id="KW-0699">rRNA-binding</keyword>